<sequence length="66" mass="7215">MIRDEKHTISNDGDTPRVKRGKARSFAWVLVLAIGVALIALGIAQGDMLDTWRKASLICYECIGIG</sequence>
<dbReference type="HOGENOM" id="CLU_2828933_0_0_11"/>
<dbReference type="Proteomes" id="UP000006069">
    <property type="component" value="Unassembled WGS sequence"/>
</dbReference>
<dbReference type="InterPro" id="IPR047708">
    <property type="entry name" value="CD1871A-like"/>
</dbReference>
<dbReference type="RefSeq" id="WP_009138316.1">
    <property type="nucleotide sequence ID" value="NZ_JH815198.1"/>
</dbReference>
<dbReference type="NCBIfam" id="NF040920">
    <property type="entry name" value="CD1871A_fam"/>
    <property type="match status" value="1"/>
</dbReference>
<keyword evidence="1" id="KW-0472">Membrane</keyword>
<dbReference type="EMBL" id="ADMD01000001">
    <property type="protein sequence ID" value="EJZ84474.1"/>
    <property type="molecule type" value="Genomic_DNA"/>
</dbReference>
<comment type="caution">
    <text evidence="2">The sequence shown here is derived from an EMBL/GenBank/DDBJ whole genome shotgun (WGS) entry which is preliminary data.</text>
</comment>
<reference evidence="2 3" key="1">
    <citation type="submission" date="2012-08" db="EMBL/GenBank/DDBJ databases">
        <title>The Genome Sequence of Slackia piriformis YIT 12062.</title>
        <authorList>
            <consortium name="The Broad Institute Genome Sequencing Platform"/>
            <person name="Earl A."/>
            <person name="Ward D."/>
            <person name="Feldgarden M."/>
            <person name="Gevers D."/>
            <person name="Morotomi M."/>
            <person name="Walker B."/>
            <person name="Young S.K."/>
            <person name="Zeng Q."/>
            <person name="Gargeya S."/>
            <person name="Fitzgerald M."/>
            <person name="Haas B."/>
            <person name="Abouelleil A."/>
            <person name="Alvarado L."/>
            <person name="Arachchi H.M."/>
            <person name="Berlin A.M."/>
            <person name="Chapman S.B."/>
            <person name="Goldberg J."/>
            <person name="Griggs A."/>
            <person name="Gujja S."/>
            <person name="Hansen M."/>
            <person name="Howarth C."/>
            <person name="Imamovic A."/>
            <person name="Larimer J."/>
            <person name="McCowen C."/>
            <person name="Montmayeur A."/>
            <person name="Murphy C."/>
            <person name="Neiman D."/>
            <person name="Pearson M."/>
            <person name="Priest M."/>
            <person name="Roberts A."/>
            <person name="Saif S."/>
            <person name="Shea T."/>
            <person name="Sisk P."/>
            <person name="Sykes S."/>
            <person name="Wortman J."/>
            <person name="Nusbaum C."/>
            <person name="Birren B."/>
        </authorList>
    </citation>
    <scope>NUCLEOTIDE SEQUENCE [LARGE SCALE GENOMIC DNA]</scope>
    <source>
        <strain evidence="2 3">YIT 12062</strain>
    </source>
</reference>
<keyword evidence="1" id="KW-0812">Transmembrane</keyword>
<gene>
    <name evidence="2" type="ORF">HMPREF9451_00075</name>
</gene>
<dbReference type="AlphaFoldDB" id="K0YXV1"/>
<proteinExistence type="predicted"/>
<organism evidence="2 3">
    <name type="scientific">Slackia piriformis YIT 12062</name>
    <dbReference type="NCBI Taxonomy" id="742818"/>
    <lineage>
        <taxon>Bacteria</taxon>
        <taxon>Bacillati</taxon>
        <taxon>Actinomycetota</taxon>
        <taxon>Coriobacteriia</taxon>
        <taxon>Eggerthellales</taxon>
        <taxon>Eggerthellaceae</taxon>
        <taxon>Slackia</taxon>
    </lineage>
</organism>
<evidence type="ECO:0000313" key="3">
    <source>
        <dbReference type="Proteomes" id="UP000006069"/>
    </source>
</evidence>
<keyword evidence="1" id="KW-1133">Transmembrane helix</keyword>
<evidence type="ECO:0008006" key="4">
    <source>
        <dbReference type="Google" id="ProtNLM"/>
    </source>
</evidence>
<protein>
    <recommendedName>
        <fullName evidence="4">Thioredoxin</fullName>
    </recommendedName>
</protein>
<feature type="transmembrane region" description="Helical" evidence="1">
    <location>
        <begin position="26"/>
        <end position="44"/>
    </location>
</feature>
<evidence type="ECO:0000256" key="1">
    <source>
        <dbReference type="SAM" id="Phobius"/>
    </source>
</evidence>
<dbReference type="PATRIC" id="fig|742818.3.peg.80"/>
<dbReference type="InParanoid" id="K0YXV1"/>
<name>K0YXV1_9ACTN</name>
<keyword evidence="3" id="KW-1185">Reference proteome</keyword>
<evidence type="ECO:0000313" key="2">
    <source>
        <dbReference type="EMBL" id="EJZ84474.1"/>
    </source>
</evidence>
<accession>K0YXV1</accession>